<evidence type="ECO:0000313" key="5">
    <source>
        <dbReference type="Proteomes" id="UP000298058"/>
    </source>
</evidence>
<evidence type="ECO:0000313" key="4">
    <source>
        <dbReference type="EMBL" id="TGN19328.1"/>
    </source>
</evidence>
<keyword evidence="1 4" id="KW-0808">Transferase</keyword>
<dbReference type="AlphaFoldDB" id="A0A4R9M3F5"/>
<protein>
    <submittedName>
        <fullName evidence="4">GNAT family N-acetyltransferase</fullName>
    </submittedName>
</protein>
<keyword evidence="2" id="KW-0012">Acyltransferase</keyword>
<keyword evidence="5" id="KW-1185">Reference proteome</keyword>
<dbReference type="Gene3D" id="3.40.630.30">
    <property type="match status" value="1"/>
</dbReference>
<comment type="caution">
    <text evidence="4">The sequence shown here is derived from an EMBL/GenBank/DDBJ whole genome shotgun (WGS) entry which is preliminary data.</text>
</comment>
<dbReference type="RefSeq" id="WP_135760334.1">
    <property type="nucleotide sequence ID" value="NZ_RQHW01000032.1"/>
</dbReference>
<dbReference type="Proteomes" id="UP000298058">
    <property type="component" value="Unassembled WGS sequence"/>
</dbReference>
<dbReference type="InterPro" id="IPR050832">
    <property type="entry name" value="Bact_Acetyltransf"/>
</dbReference>
<dbReference type="InterPro" id="IPR000182">
    <property type="entry name" value="GNAT_dom"/>
</dbReference>
<sequence>MSENFTILSPDLSRLSETALIFDEYRQFYKKTSDLKSAEGFLRNRLENGDSKIFLLMQGNQVAGFMQLYYGFSSLSMLPALVLNDLFVRENFRKQGAGELLVQTAVQFGKERGVAYLSLETAPDNLKAQKLYEKLGWEKDTEFFHYSISPK</sequence>
<feature type="domain" description="N-acetyltransferase" evidence="3">
    <location>
        <begin position="10"/>
        <end position="151"/>
    </location>
</feature>
<evidence type="ECO:0000256" key="1">
    <source>
        <dbReference type="ARBA" id="ARBA00022679"/>
    </source>
</evidence>
<dbReference type="OrthoDB" id="9792929at2"/>
<dbReference type="PANTHER" id="PTHR43877">
    <property type="entry name" value="AMINOALKYLPHOSPHONATE N-ACETYLTRANSFERASE-RELATED-RELATED"/>
    <property type="match status" value="1"/>
</dbReference>
<dbReference type="InterPro" id="IPR016181">
    <property type="entry name" value="Acyl_CoA_acyltransferase"/>
</dbReference>
<evidence type="ECO:0000256" key="2">
    <source>
        <dbReference type="ARBA" id="ARBA00023315"/>
    </source>
</evidence>
<dbReference type="GO" id="GO:0016747">
    <property type="term" value="F:acyltransferase activity, transferring groups other than amino-acyl groups"/>
    <property type="evidence" value="ECO:0007669"/>
    <property type="project" value="InterPro"/>
</dbReference>
<accession>A0A4R9M3F5</accession>
<dbReference type="CDD" id="cd04301">
    <property type="entry name" value="NAT_SF"/>
    <property type="match status" value="1"/>
</dbReference>
<gene>
    <name evidence="4" type="ORF">EHS15_09520</name>
</gene>
<dbReference type="Pfam" id="PF00583">
    <property type="entry name" value="Acetyltransf_1"/>
    <property type="match status" value="1"/>
</dbReference>
<name>A0A4R9M3F5_9LEPT</name>
<organism evidence="4 5">
    <name type="scientific">Leptospira idonii</name>
    <dbReference type="NCBI Taxonomy" id="1193500"/>
    <lineage>
        <taxon>Bacteria</taxon>
        <taxon>Pseudomonadati</taxon>
        <taxon>Spirochaetota</taxon>
        <taxon>Spirochaetia</taxon>
        <taxon>Leptospirales</taxon>
        <taxon>Leptospiraceae</taxon>
        <taxon>Leptospira</taxon>
    </lineage>
</organism>
<evidence type="ECO:0000259" key="3">
    <source>
        <dbReference type="PROSITE" id="PS51186"/>
    </source>
</evidence>
<dbReference type="PROSITE" id="PS51186">
    <property type="entry name" value="GNAT"/>
    <property type="match status" value="1"/>
</dbReference>
<dbReference type="EMBL" id="RQHW01000032">
    <property type="protein sequence ID" value="TGN19328.1"/>
    <property type="molecule type" value="Genomic_DNA"/>
</dbReference>
<reference evidence="4" key="1">
    <citation type="journal article" date="2019" name="PLoS Negl. Trop. Dis.">
        <title>Revisiting the worldwide diversity of Leptospira species in the environment.</title>
        <authorList>
            <person name="Vincent A.T."/>
            <person name="Schiettekatte O."/>
            <person name="Bourhy P."/>
            <person name="Veyrier F.J."/>
            <person name="Picardeau M."/>
        </authorList>
    </citation>
    <scope>NUCLEOTIDE SEQUENCE [LARGE SCALE GENOMIC DNA]</scope>
    <source>
        <strain evidence="4">201300427</strain>
    </source>
</reference>
<dbReference type="SUPFAM" id="SSF55729">
    <property type="entry name" value="Acyl-CoA N-acyltransferases (Nat)"/>
    <property type="match status" value="1"/>
</dbReference>
<proteinExistence type="predicted"/>